<comment type="caution">
    <text evidence="3">The sequence shown here is derived from an EMBL/GenBank/DDBJ whole genome shotgun (WGS) entry which is preliminary data.</text>
</comment>
<sequence>MSGALCTILLIAMLLSPLGSSLGGAGGGGGGSGGGEGGGGGGRSDIILAAVIKAGQEKEHCILAEIRSAVFGFLKKLSGLDVLDPALVSRVRILYVRMLLKCAPELSNVMVRPIESFLEGGSGCTRRPSLKGSASPPSTLDTRTEDGQTVRDEKFRVDYRSPGRRITFKSLWRRLKLQGDANNLQDSTWEQSCMFNRLVKLRDQARNFALGNKRLAALVAHTQTCDLIQQIQAWISHSFDMRMCSSPHAEEQRSYRCDAELLASAIYDGFLTGLGVPQKLGAGVAVGAGTDALGQLLWDYTKAVYSDRQSNRKRASSPLRSPGLPPPSPKVSAGSVRNLNNEGGTPTTPRHSSPQHGALALEQAPDLDQSLHLEQALDLEQALHLEQALDLEQALHQEQPQDPNPNQALHLEQALDLEQALHLEQPREPNHETWVKH</sequence>
<protein>
    <submittedName>
        <fullName evidence="3">Uncharacterized protein</fullName>
    </submittedName>
</protein>
<evidence type="ECO:0000313" key="3">
    <source>
        <dbReference type="EMBL" id="GBG60575.1"/>
    </source>
</evidence>
<evidence type="ECO:0000313" key="4">
    <source>
        <dbReference type="Proteomes" id="UP000265515"/>
    </source>
</evidence>
<reference evidence="3 4" key="1">
    <citation type="journal article" date="2018" name="Cell">
        <title>The Chara Genome: Secondary Complexity and Implications for Plant Terrestrialization.</title>
        <authorList>
            <person name="Nishiyama T."/>
            <person name="Sakayama H."/>
            <person name="Vries J.D."/>
            <person name="Buschmann H."/>
            <person name="Saint-Marcoux D."/>
            <person name="Ullrich K.K."/>
            <person name="Haas F.B."/>
            <person name="Vanderstraeten L."/>
            <person name="Becker D."/>
            <person name="Lang D."/>
            <person name="Vosolsobe S."/>
            <person name="Rombauts S."/>
            <person name="Wilhelmsson P.K.I."/>
            <person name="Janitza P."/>
            <person name="Kern R."/>
            <person name="Heyl A."/>
            <person name="Rumpler F."/>
            <person name="Villalobos L.I.A.C."/>
            <person name="Clay J.M."/>
            <person name="Skokan R."/>
            <person name="Toyoda A."/>
            <person name="Suzuki Y."/>
            <person name="Kagoshima H."/>
            <person name="Schijlen E."/>
            <person name="Tajeshwar N."/>
            <person name="Catarino B."/>
            <person name="Hetherington A.J."/>
            <person name="Saltykova A."/>
            <person name="Bonnot C."/>
            <person name="Breuninger H."/>
            <person name="Symeonidi A."/>
            <person name="Radhakrishnan G.V."/>
            <person name="Van Nieuwerburgh F."/>
            <person name="Deforce D."/>
            <person name="Chang C."/>
            <person name="Karol K.G."/>
            <person name="Hedrich R."/>
            <person name="Ulvskov P."/>
            <person name="Glockner G."/>
            <person name="Delwiche C.F."/>
            <person name="Petrasek J."/>
            <person name="Van de Peer Y."/>
            <person name="Friml J."/>
            <person name="Beilby M."/>
            <person name="Dolan L."/>
            <person name="Kohara Y."/>
            <person name="Sugano S."/>
            <person name="Fujiyama A."/>
            <person name="Delaux P.-M."/>
            <person name="Quint M."/>
            <person name="TheiBen G."/>
            <person name="Hagemann M."/>
            <person name="Harholt J."/>
            <person name="Dunand C."/>
            <person name="Zachgo S."/>
            <person name="Langdale J."/>
            <person name="Maumus F."/>
            <person name="Straeten D.V.D."/>
            <person name="Gould S.B."/>
            <person name="Rensing S.A."/>
        </authorList>
    </citation>
    <scope>NUCLEOTIDE SEQUENCE [LARGE SCALE GENOMIC DNA]</scope>
    <source>
        <strain evidence="3 4">S276</strain>
    </source>
</reference>
<proteinExistence type="predicted"/>
<accession>A0A388JS14</accession>
<dbReference type="Proteomes" id="UP000265515">
    <property type="component" value="Unassembled WGS sequence"/>
</dbReference>
<dbReference type="AlphaFoldDB" id="A0A388JS14"/>
<dbReference type="EMBL" id="BFEA01000012">
    <property type="protein sequence ID" value="GBG60575.1"/>
    <property type="molecule type" value="Genomic_DNA"/>
</dbReference>
<dbReference type="Gramene" id="GBG60575">
    <property type="protein sequence ID" value="GBG60575"/>
    <property type="gene ID" value="CBR_g8597"/>
</dbReference>
<feature type="chain" id="PRO_5017455871" evidence="2">
    <location>
        <begin position="22"/>
        <end position="437"/>
    </location>
</feature>
<keyword evidence="2" id="KW-0732">Signal</keyword>
<organism evidence="3 4">
    <name type="scientific">Chara braunii</name>
    <name type="common">Braun's stonewort</name>
    <dbReference type="NCBI Taxonomy" id="69332"/>
    <lineage>
        <taxon>Eukaryota</taxon>
        <taxon>Viridiplantae</taxon>
        <taxon>Streptophyta</taxon>
        <taxon>Charophyceae</taxon>
        <taxon>Charales</taxon>
        <taxon>Characeae</taxon>
        <taxon>Chara</taxon>
    </lineage>
</organism>
<gene>
    <name evidence="3" type="ORF">CBR_g8597</name>
</gene>
<dbReference type="OrthoDB" id="1748428at2759"/>
<feature type="region of interest" description="Disordered" evidence="1">
    <location>
        <begin position="309"/>
        <end position="357"/>
    </location>
</feature>
<feature type="signal peptide" evidence="2">
    <location>
        <begin position="1"/>
        <end position="21"/>
    </location>
</feature>
<feature type="compositionally biased region" description="Polar residues" evidence="1">
    <location>
        <begin position="335"/>
        <end position="355"/>
    </location>
</feature>
<feature type="region of interest" description="Disordered" evidence="1">
    <location>
        <begin position="125"/>
        <end position="147"/>
    </location>
</feature>
<evidence type="ECO:0000256" key="1">
    <source>
        <dbReference type="SAM" id="MobiDB-lite"/>
    </source>
</evidence>
<name>A0A388JS14_CHABU</name>
<dbReference type="STRING" id="69332.A0A388JS14"/>
<keyword evidence="4" id="KW-1185">Reference proteome</keyword>
<evidence type="ECO:0000256" key="2">
    <source>
        <dbReference type="SAM" id="SignalP"/>
    </source>
</evidence>